<feature type="compositionally biased region" description="Basic and acidic residues" evidence="1">
    <location>
        <begin position="30"/>
        <end position="64"/>
    </location>
</feature>
<evidence type="ECO:0000313" key="2">
    <source>
        <dbReference type="EMBL" id="GJT58133.1"/>
    </source>
</evidence>
<evidence type="ECO:0000313" key="3">
    <source>
        <dbReference type="Proteomes" id="UP001151760"/>
    </source>
</evidence>
<gene>
    <name evidence="2" type="ORF">Tco_0993187</name>
</gene>
<keyword evidence="3" id="KW-1185">Reference proteome</keyword>
<organism evidence="2 3">
    <name type="scientific">Tanacetum coccineum</name>
    <dbReference type="NCBI Taxonomy" id="301880"/>
    <lineage>
        <taxon>Eukaryota</taxon>
        <taxon>Viridiplantae</taxon>
        <taxon>Streptophyta</taxon>
        <taxon>Embryophyta</taxon>
        <taxon>Tracheophyta</taxon>
        <taxon>Spermatophyta</taxon>
        <taxon>Magnoliopsida</taxon>
        <taxon>eudicotyledons</taxon>
        <taxon>Gunneridae</taxon>
        <taxon>Pentapetalae</taxon>
        <taxon>asterids</taxon>
        <taxon>campanulids</taxon>
        <taxon>Asterales</taxon>
        <taxon>Asteraceae</taxon>
        <taxon>Asteroideae</taxon>
        <taxon>Anthemideae</taxon>
        <taxon>Anthemidinae</taxon>
        <taxon>Tanacetum</taxon>
    </lineage>
</organism>
<proteinExistence type="predicted"/>
<reference evidence="2" key="2">
    <citation type="submission" date="2022-01" db="EMBL/GenBank/DDBJ databases">
        <authorList>
            <person name="Yamashiro T."/>
            <person name="Shiraishi A."/>
            <person name="Satake H."/>
            <person name="Nakayama K."/>
        </authorList>
    </citation>
    <scope>NUCLEOTIDE SEQUENCE</scope>
</reference>
<accession>A0ABQ5F4Y0</accession>
<evidence type="ECO:0000256" key="1">
    <source>
        <dbReference type="SAM" id="MobiDB-lite"/>
    </source>
</evidence>
<dbReference type="Proteomes" id="UP001151760">
    <property type="component" value="Unassembled WGS sequence"/>
</dbReference>
<dbReference type="EMBL" id="BQNB010016990">
    <property type="protein sequence ID" value="GJT58133.1"/>
    <property type="molecule type" value="Genomic_DNA"/>
</dbReference>
<name>A0ABQ5F4Y0_9ASTR</name>
<feature type="region of interest" description="Disordered" evidence="1">
    <location>
        <begin position="27"/>
        <end position="84"/>
    </location>
</feature>
<comment type="caution">
    <text evidence="2">The sequence shown here is derived from an EMBL/GenBank/DDBJ whole genome shotgun (WGS) entry which is preliminary data.</text>
</comment>
<protein>
    <submittedName>
        <fullName evidence="2">Uncharacterized protein</fullName>
    </submittedName>
</protein>
<sequence>MSHFKGMSYEEIRPIFERVWDQIQSFVPMDSKKEKGSENKTEGRLKRAGQDVVEEPTKRQKTIEASESVQEQQSEEPKADELSQEQLQQMMLIVPEEGMHIEALQIKYPIIDWEVHSEDTMKFWKIIRVGNHTEVYQVFEDMLKNFDREDLDKLWSLVKERFNSPGLTDDKEKEL</sequence>
<reference evidence="2" key="1">
    <citation type="journal article" date="2022" name="Int. J. Mol. Sci.">
        <title>Draft Genome of Tanacetum Coccineum: Genomic Comparison of Closely Related Tanacetum-Family Plants.</title>
        <authorList>
            <person name="Yamashiro T."/>
            <person name="Shiraishi A."/>
            <person name="Nakayama K."/>
            <person name="Satake H."/>
        </authorList>
    </citation>
    <scope>NUCLEOTIDE SEQUENCE</scope>
</reference>